<dbReference type="Pfam" id="PF19578">
    <property type="entry name" value="DUF6090"/>
    <property type="match status" value="1"/>
</dbReference>
<dbReference type="RefSeq" id="WP_207070299.1">
    <property type="nucleotide sequence ID" value="NZ_JAFLND010000001.1"/>
</dbReference>
<organism evidence="2 3">
    <name type="scientific">[Muricauda] lutisoli</name>
    <dbReference type="NCBI Taxonomy" id="2816035"/>
    <lineage>
        <taxon>Bacteria</taxon>
        <taxon>Pseudomonadati</taxon>
        <taxon>Bacteroidota</taxon>
        <taxon>Flavobacteriia</taxon>
        <taxon>Flavobacteriales</taxon>
        <taxon>Flavobacteriaceae</taxon>
        <taxon>Allomuricauda</taxon>
    </lineage>
</organism>
<feature type="transmembrane region" description="Helical" evidence="1">
    <location>
        <begin position="21"/>
        <end position="42"/>
    </location>
</feature>
<sequence length="253" mass="29643">MIKFFRNIRKSLLNEGKTRKYLKYALGEIVLVVIGILIALQINNWNEDRKNSRMEIQVLREISENLGEDMLSLENDVHLNQTSIENVRAIEKALKNNAPLSDSLMRSFGFVTFSATYTLKWSGYKNLSNIGFHILTNDTLRESITNLYETHYSFIKEREAAAKKTTYEYLIPRYLEYFEDLKTESDPVGAVPSKRYSPKNFETLKDDSDFLRLLHYSEQINRDNLYDLKLTLMQIKKTKNLIDDHLHTNDQTL</sequence>
<evidence type="ECO:0000313" key="2">
    <source>
        <dbReference type="EMBL" id="MBO0329849.1"/>
    </source>
</evidence>
<reference evidence="2 3" key="1">
    <citation type="submission" date="2021-03" db="EMBL/GenBank/DDBJ databases">
        <title>Muricauda sp. CAU 1631 isolated from Incheon.</title>
        <authorList>
            <person name="Kim W."/>
        </authorList>
    </citation>
    <scope>NUCLEOTIDE SEQUENCE [LARGE SCALE GENOMIC DNA]</scope>
    <source>
        <strain evidence="2 3">CAU 1631</strain>
    </source>
</reference>
<proteinExistence type="predicted"/>
<keyword evidence="1" id="KW-0472">Membrane</keyword>
<keyword evidence="3" id="KW-1185">Reference proteome</keyword>
<keyword evidence="1" id="KW-1133">Transmembrane helix</keyword>
<evidence type="ECO:0000313" key="3">
    <source>
        <dbReference type="Proteomes" id="UP000664163"/>
    </source>
</evidence>
<name>A0ABS3EUC8_9FLAO</name>
<keyword evidence="1" id="KW-0812">Transmembrane</keyword>
<dbReference type="Proteomes" id="UP000664163">
    <property type="component" value="Unassembled WGS sequence"/>
</dbReference>
<accession>A0ABS3EUC8</accession>
<dbReference type="EMBL" id="JAFLND010000001">
    <property type="protein sequence ID" value="MBO0329849.1"/>
    <property type="molecule type" value="Genomic_DNA"/>
</dbReference>
<dbReference type="InterPro" id="IPR045749">
    <property type="entry name" value="DUF6090"/>
</dbReference>
<comment type="caution">
    <text evidence="2">The sequence shown here is derived from an EMBL/GenBank/DDBJ whole genome shotgun (WGS) entry which is preliminary data.</text>
</comment>
<gene>
    <name evidence="2" type="ORF">J0X13_04775</name>
</gene>
<protein>
    <submittedName>
        <fullName evidence="2">Uncharacterized protein</fullName>
    </submittedName>
</protein>
<evidence type="ECO:0000256" key="1">
    <source>
        <dbReference type="SAM" id="Phobius"/>
    </source>
</evidence>